<accession>A0A1A9UZG1</accession>
<reference evidence="2" key="1">
    <citation type="submission" date="2020-05" db="UniProtKB">
        <authorList>
            <consortium name="EnsemblMetazoa"/>
        </authorList>
    </citation>
    <scope>IDENTIFICATION</scope>
    <source>
        <strain evidence="2">TTRI</strain>
    </source>
</reference>
<dbReference type="Proteomes" id="UP000078200">
    <property type="component" value="Unassembled WGS sequence"/>
</dbReference>
<keyword evidence="3" id="KW-1185">Reference proteome</keyword>
<feature type="compositionally biased region" description="Low complexity" evidence="1">
    <location>
        <begin position="14"/>
        <end position="55"/>
    </location>
</feature>
<name>A0A1A9UZG1_GLOAU</name>
<feature type="region of interest" description="Disordered" evidence="1">
    <location>
        <begin position="1"/>
        <end position="75"/>
    </location>
</feature>
<proteinExistence type="predicted"/>
<dbReference type="AlphaFoldDB" id="A0A1A9UZG1"/>
<protein>
    <submittedName>
        <fullName evidence="2">Uncharacterized protein</fullName>
    </submittedName>
</protein>
<organism evidence="2 3">
    <name type="scientific">Glossina austeni</name>
    <name type="common">Savannah tsetse fly</name>
    <dbReference type="NCBI Taxonomy" id="7395"/>
    <lineage>
        <taxon>Eukaryota</taxon>
        <taxon>Metazoa</taxon>
        <taxon>Ecdysozoa</taxon>
        <taxon>Arthropoda</taxon>
        <taxon>Hexapoda</taxon>
        <taxon>Insecta</taxon>
        <taxon>Pterygota</taxon>
        <taxon>Neoptera</taxon>
        <taxon>Endopterygota</taxon>
        <taxon>Diptera</taxon>
        <taxon>Brachycera</taxon>
        <taxon>Muscomorpha</taxon>
        <taxon>Hippoboscoidea</taxon>
        <taxon>Glossinidae</taxon>
        <taxon>Glossina</taxon>
    </lineage>
</organism>
<evidence type="ECO:0000313" key="2">
    <source>
        <dbReference type="EnsemblMetazoa" id="GAUT020719-PA"/>
    </source>
</evidence>
<dbReference type="EnsemblMetazoa" id="GAUT020719-RA">
    <property type="protein sequence ID" value="GAUT020719-PA"/>
    <property type="gene ID" value="GAUT020719"/>
</dbReference>
<sequence>MAVQNQRLMKSSLADNTVTPSTTTTTTTTQTTATRNSNSATVPSMTMPPSSSTSSLPAKTLQATHTSAPTPTASPQIATHATINGGPRVSFNRDVHVKRIDVGLTLFESKDFLRNVMTVRVASIAISNSGVLFYFPDKLSIRKMRIVGNLGSSATMTCLDKSAELQMDRWKHPNLSEIFDCFSIICLPHFKIKRSSNRFYFTFRLDHHVIKCGKIEHLYPGLYHGWRLLKEPSDSLIIRINCFSNTKAANNLSLVQLMLNDDVIAREWEAATKNFKDKKSPIRTTTTAATNARRQARYDDSIIALHDKAYDREIFSFQIKAAVNQCFLKCCLELAAAVAATIASCSGQRD</sequence>
<feature type="compositionally biased region" description="Low complexity" evidence="1">
    <location>
        <begin position="62"/>
        <end position="75"/>
    </location>
</feature>
<dbReference type="VEuPathDB" id="VectorBase:GAUT020719"/>
<evidence type="ECO:0000256" key="1">
    <source>
        <dbReference type="SAM" id="MobiDB-lite"/>
    </source>
</evidence>
<evidence type="ECO:0000313" key="3">
    <source>
        <dbReference type="Proteomes" id="UP000078200"/>
    </source>
</evidence>